<evidence type="ECO:0000259" key="2">
    <source>
        <dbReference type="PROSITE" id="PS50056"/>
    </source>
</evidence>
<accession>A0A3B0UTZ8</accession>
<keyword evidence="1" id="KW-0378">Hydrolase</keyword>
<proteinExistence type="predicted"/>
<dbReference type="PANTHER" id="PTHR23339">
    <property type="entry name" value="TYROSINE SPECIFIC PROTEIN PHOSPHATASE AND DUAL SPECIFICITY PROTEIN PHOSPHATASE"/>
    <property type="match status" value="1"/>
</dbReference>
<organism evidence="3">
    <name type="scientific">hydrothermal vent metagenome</name>
    <dbReference type="NCBI Taxonomy" id="652676"/>
    <lineage>
        <taxon>unclassified sequences</taxon>
        <taxon>metagenomes</taxon>
        <taxon>ecological metagenomes</taxon>
    </lineage>
</organism>
<dbReference type="InterPro" id="IPR003595">
    <property type="entry name" value="Tyr_Pase_cat"/>
</dbReference>
<protein>
    <recommendedName>
        <fullName evidence="2">Tyrosine specific protein phosphatases domain-containing protein</fullName>
    </recommendedName>
</protein>
<evidence type="ECO:0000313" key="3">
    <source>
        <dbReference type="EMBL" id="VAW34498.1"/>
    </source>
</evidence>
<dbReference type="EMBL" id="UOEW01000071">
    <property type="protein sequence ID" value="VAW34498.1"/>
    <property type="molecule type" value="Genomic_DNA"/>
</dbReference>
<dbReference type="InterPro" id="IPR050561">
    <property type="entry name" value="PTP"/>
</dbReference>
<gene>
    <name evidence="3" type="ORF">MNBD_GAMMA01-446</name>
</gene>
<feature type="domain" description="Tyrosine specific protein phosphatases" evidence="2">
    <location>
        <begin position="101"/>
        <end position="157"/>
    </location>
</feature>
<dbReference type="Pfam" id="PF22785">
    <property type="entry name" value="Tc-R-P"/>
    <property type="match status" value="1"/>
</dbReference>
<dbReference type="SMART" id="SM00404">
    <property type="entry name" value="PTPc_motif"/>
    <property type="match status" value="1"/>
</dbReference>
<dbReference type="SMART" id="SM00195">
    <property type="entry name" value="DSPc"/>
    <property type="match status" value="1"/>
</dbReference>
<dbReference type="AlphaFoldDB" id="A0A3B0UTZ8"/>
<dbReference type="SUPFAM" id="SSF52799">
    <property type="entry name" value="(Phosphotyrosine protein) phosphatases II"/>
    <property type="match status" value="1"/>
</dbReference>
<sequence length="180" mass="19995">MINASYNSDMLFLHKQWDKSVFQYNLNVGSITMMPKPPAGKQLSNFIQYLVSRKIHTVVSLLQFDEVHSFSLTSEGSVCESAGVEFINFPIQDHGVPQFFLPFNQLISTLFNSINAGENIAIHCYAGIGRTGLIAASILIKQGMDVDTALVKLSKTRGLRVPETIGQIAWLHRHASELSK</sequence>
<dbReference type="PROSITE" id="PS50056">
    <property type="entry name" value="TYR_PHOSPHATASE_2"/>
    <property type="match status" value="1"/>
</dbReference>
<dbReference type="PROSITE" id="PS00383">
    <property type="entry name" value="TYR_PHOSPHATASE_1"/>
    <property type="match status" value="1"/>
</dbReference>
<evidence type="ECO:0000256" key="1">
    <source>
        <dbReference type="ARBA" id="ARBA00022801"/>
    </source>
</evidence>
<dbReference type="Gene3D" id="3.90.190.10">
    <property type="entry name" value="Protein tyrosine phosphatase superfamily"/>
    <property type="match status" value="1"/>
</dbReference>
<name>A0A3B0UTZ8_9ZZZZ</name>
<dbReference type="InterPro" id="IPR016130">
    <property type="entry name" value="Tyr_Pase_AS"/>
</dbReference>
<reference evidence="3" key="1">
    <citation type="submission" date="2018-06" db="EMBL/GenBank/DDBJ databases">
        <authorList>
            <person name="Zhirakovskaya E."/>
        </authorList>
    </citation>
    <scope>NUCLEOTIDE SEQUENCE</scope>
</reference>
<dbReference type="GO" id="GO:0016787">
    <property type="term" value="F:hydrolase activity"/>
    <property type="evidence" value="ECO:0007669"/>
    <property type="project" value="UniProtKB-KW"/>
</dbReference>
<dbReference type="InterPro" id="IPR000387">
    <property type="entry name" value="Tyr_Pase_dom"/>
</dbReference>
<dbReference type="InterPro" id="IPR020422">
    <property type="entry name" value="TYR_PHOSPHATASE_DUAL_dom"/>
</dbReference>
<dbReference type="InterPro" id="IPR029021">
    <property type="entry name" value="Prot-tyrosine_phosphatase-like"/>
</dbReference>